<keyword evidence="1" id="KW-0732">Signal</keyword>
<dbReference type="Proteomes" id="UP000605846">
    <property type="component" value="Unassembled WGS sequence"/>
</dbReference>
<evidence type="ECO:0000313" key="2">
    <source>
        <dbReference type="EMBL" id="KAF7732796.1"/>
    </source>
</evidence>
<protein>
    <submittedName>
        <fullName evidence="2">Uncharacterized protein</fullName>
    </submittedName>
</protein>
<accession>A0A8H7BWE0</accession>
<comment type="caution">
    <text evidence="2">The sequence shown here is derived from an EMBL/GenBank/DDBJ whole genome shotgun (WGS) entry which is preliminary data.</text>
</comment>
<keyword evidence="3" id="KW-1185">Reference proteome</keyword>
<dbReference type="EMBL" id="JABAYA010000001">
    <property type="protein sequence ID" value="KAF7732796.1"/>
    <property type="molecule type" value="Genomic_DNA"/>
</dbReference>
<name>A0A8H7BWE0_9FUNG</name>
<sequence>MRFTLFALASVLLIASVQAAPVDQSQDAVTGTTQELANTAGVAQGLTQGLPENLPAGNLVKRLDAAANANGDVAATAESNNAVVVPGVAAIKSDTTADAAAKVDANAAAHA</sequence>
<feature type="signal peptide" evidence="1">
    <location>
        <begin position="1"/>
        <end position="19"/>
    </location>
</feature>
<dbReference type="AlphaFoldDB" id="A0A8H7BWE0"/>
<proteinExistence type="predicted"/>
<feature type="chain" id="PRO_5034020664" evidence="1">
    <location>
        <begin position="20"/>
        <end position="111"/>
    </location>
</feature>
<evidence type="ECO:0000313" key="3">
    <source>
        <dbReference type="Proteomes" id="UP000605846"/>
    </source>
</evidence>
<gene>
    <name evidence="2" type="ORF">EC973_000071</name>
</gene>
<evidence type="ECO:0000256" key="1">
    <source>
        <dbReference type="SAM" id="SignalP"/>
    </source>
</evidence>
<organism evidence="2 3">
    <name type="scientific">Apophysomyces ossiformis</name>
    <dbReference type="NCBI Taxonomy" id="679940"/>
    <lineage>
        <taxon>Eukaryota</taxon>
        <taxon>Fungi</taxon>
        <taxon>Fungi incertae sedis</taxon>
        <taxon>Mucoromycota</taxon>
        <taxon>Mucoromycotina</taxon>
        <taxon>Mucoromycetes</taxon>
        <taxon>Mucorales</taxon>
        <taxon>Mucorineae</taxon>
        <taxon>Mucoraceae</taxon>
        <taxon>Apophysomyces</taxon>
    </lineage>
</organism>
<reference evidence="2" key="1">
    <citation type="submission" date="2020-01" db="EMBL/GenBank/DDBJ databases">
        <title>Genome Sequencing of Three Apophysomyces-Like Fungal Strains Confirms a Novel Fungal Genus in the Mucoromycota with divergent Burkholderia-like Endosymbiotic Bacteria.</title>
        <authorList>
            <person name="Stajich J.E."/>
            <person name="Macias A.M."/>
            <person name="Carter-House D."/>
            <person name="Lovett B."/>
            <person name="Kasson L.R."/>
            <person name="Berry K."/>
            <person name="Grigoriev I."/>
            <person name="Chang Y."/>
            <person name="Spatafora J."/>
            <person name="Kasson M.T."/>
        </authorList>
    </citation>
    <scope>NUCLEOTIDE SEQUENCE</scope>
    <source>
        <strain evidence="2">NRRL A-21654</strain>
    </source>
</reference>